<gene>
    <name evidence="1" type="ORF">COW24_05175</name>
</gene>
<dbReference type="Gene3D" id="3.40.630.30">
    <property type="match status" value="2"/>
</dbReference>
<accession>A0A2M7H2R1</accession>
<proteinExistence type="predicted"/>
<dbReference type="AlphaFoldDB" id="A0A2M7H2R1"/>
<organism evidence="1 2">
    <name type="scientific">Candidatus Kerfeldbacteria bacterium CG15_BIG_FIL_POST_REV_8_21_14_020_45_12</name>
    <dbReference type="NCBI Taxonomy" id="2014247"/>
    <lineage>
        <taxon>Bacteria</taxon>
        <taxon>Candidatus Kerfeldiibacteriota</taxon>
    </lineage>
</organism>
<evidence type="ECO:0000313" key="1">
    <source>
        <dbReference type="EMBL" id="PIW36474.1"/>
    </source>
</evidence>
<sequence>MIIQLGTPRDLSEHRKFLMEVERLAWNSDGANIAAGDLKVRRRLEVFAAGVTIATVDDGVGLTAAGSQYAFQLNWDGNPGSLTSWDEMTHEGWYDQVHVQGGNTGFLVGVGVVPDCRGAQYGRVHMADSAEFGYQHLVAFQSSVDVPNALHLRPHPKWTGSYKLSELLIARTLDTLLANGAKQVIGNARVPGYHLRPELSIEEYCMLRRQDGKLFDPVLRFHERMGARILKPVAYSLEDAESLNAGCWVVYDHAFAG</sequence>
<comment type="caution">
    <text evidence="1">The sequence shown here is derived from an EMBL/GenBank/DDBJ whole genome shotgun (WGS) entry which is preliminary data.</text>
</comment>
<evidence type="ECO:0008006" key="3">
    <source>
        <dbReference type="Google" id="ProtNLM"/>
    </source>
</evidence>
<dbReference type="Proteomes" id="UP000230292">
    <property type="component" value="Unassembled WGS sequence"/>
</dbReference>
<dbReference type="EMBL" id="PFGC01000051">
    <property type="protein sequence ID" value="PIW36474.1"/>
    <property type="molecule type" value="Genomic_DNA"/>
</dbReference>
<protein>
    <recommendedName>
        <fullName evidence="3">GNAT family N-acetyltransferase</fullName>
    </recommendedName>
</protein>
<reference evidence="1 2" key="1">
    <citation type="submission" date="2017-09" db="EMBL/GenBank/DDBJ databases">
        <title>Depth-based differentiation of microbial function through sediment-hosted aquifers and enrichment of novel symbionts in the deep terrestrial subsurface.</title>
        <authorList>
            <person name="Probst A.J."/>
            <person name="Ladd B."/>
            <person name="Jarett J.K."/>
            <person name="Geller-Mcgrath D.E."/>
            <person name="Sieber C.M."/>
            <person name="Emerson J.B."/>
            <person name="Anantharaman K."/>
            <person name="Thomas B.C."/>
            <person name="Malmstrom R."/>
            <person name="Stieglmeier M."/>
            <person name="Klingl A."/>
            <person name="Woyke T."/>
            <person name="Ryan C.M."/>
            <person name="Banfield J.F."/>
        </authorList>
    </citation>
    <scope>NUCLEOTIDE SEQUENCE [LARGE SCALE GENOMIC DNA]</scope>
    <source>
        <strain evidence="1">CG15_BIG_FIL_POST_REV_8_21_14_020_45_12</strain>
    </source>
</reference>
<name>A0A2M7H2R1_9BACT</name>
<evidence type="ECO:0000313" key="2">
    <source>
        <dbReference type="Proteomes" id="UP000230292"/>
    </source>
</evidence>